<evidence type="ECO:0000313" key="2">
    <source>
        <dbReference type="Proteomes" id="UP000593561"/>
    </source>
</evidence>
<dbReference type="Proteomes" id="UP000593561">
    <property type="component" value="Unassembled WGS sequence"/>
</dbReference>
<proteinExistence type="predicted"/>
<name>A0A7J8T7Y0_GOSDV</name>
<reference evidence="1 2" key="1">
    <citation type="journal article" date="2019" name="Genome Biol. Evol.">
        <title>Insights into the evolution of the New World diploid cottons (Gossypium, subgenus Houzingenia) based on genome sequencing.</title>
        <authorList>
            <person name="Grover C.E."/>
            <person name="Arick M.A. 2nd"/>
            <person name="Thrash A."/>
            <person name="Conover J.L."/>
            <person name="Sanders W.S."/>
            <person name="Peterson D.G."/>
            <person name="Frelichowski J.E."/>
            <person name="Scheffler J.A."/>
            <person name="Scheffler B.E."/>
            <person name="Wendel J.F."/>
        </authorList>
    </citation>
    <scope>NUCLEOTIDE SEQUENCE [LARGE SCALE GENOMIC DNA]</scope>
    <source>
        <strain evidence="1">27</strain>
        <tissue evidence="1">Leaf</tissue>
    </source>
</reference>
<organism evidence="1 2">
    <name type="scientific">Gossypium davidsonii</name>
    <name type="common">Davidson's cotton</name>
    <name type="synonym">Gossypium klotzschianum subsp. davidsonii</name>
    <dbReference type="NCBI Taxonomy" id="34287"/>
    <lineage>
        <taxon>Eukaryota</taxon>
        <taxon>Viridiplantae</taxon>
        <taxon>Streptophyta</taxon>
        <taxon>Embryophyta</taxon>
        <taxon>Tracheophyta</taxon>
        <taxon>Spermatophyta</taxon>
        <taxon>Magnoliopsida</taxon>
        <taxon>eudicotyledons</taxon>
        <taxon>Gunneridae</taxon>
        <taxon>Pentapetalae</taxon>
        <taxon>rosids</taxon>
        <taxon>malvids</taxon>
        <taxon>Malvales</taxon>
        <taxon>Malvaceae</taxon>
        <taxon>Malvoideae</taxon>
        <taxon>Gossypium</taxon>
    </lineage>
</organism>
<accession>A0A7J8T7Y0</accession>
<evidence type="ECO:0000313" key="1">
    <source>
        <dbReference type="EMBL" id="MBA0634508.1"/>
    </source>
</evidence>
<gene>
    <name evidence="1" type="ORF">Godav_025288</name>
</gene>
<dbReference type="AlphaFoldDB" id="A0A7J8T7Y0"/>
<keyword evidence="2" id="KW-1185">Reference proteome</keyword>
<dbReference type="EMBL" id="JABFAC010238416">
    <property type="protein sequence ID" value="MBA0634508.1"/>
    <property type="molecule type" value="Genomic_DNA"/>
</dbReference>
<comment type="caution">
    <text evidence="1">The sequence shown here is derived from an EMBL/GenBank/DDBJ whole genome shotgun (WGS) entry which is preliminary data.</text>
</comment>
<sequence length="80" mass="8833">MVWERAATLSQDFRIHNMVFKPMLPVPQSGKCWLKPPHDIIKINFDTVVSPEKIGVGMIVRDSDGFVLGGGGSVIDVLKL</sequence>
<protein>
    <submittedName>
        <fullName evidence="1">Uncharacterized protein</fullName>
    </submittedName>
</protein>